<evidence type="ECO:0000313" key="3">
    <source>
        <dbReference type="Proteomes" id="UP000326924"/>
    </source>
</evidence>
<proteinExistence type="predicted"/>
<accession>A0A5J5F072</accession>
<sequence>MKLHFASIIILSLGALIKATEISNGGSSVGHKGGVLVHEETEMVEVLRLPEGFDYRDPALGIQQREDGVFLIPDYAKIDGANLTTMAVTVQTWCETTPASPFVTDIIQLTYYLYGIKDWNCCQMRKDFPCTNMKKYASAATDICGPYLACHKCQLSGESTQKIFKSCMNSKWGKAGGYVRRIYDGWFPYMTDVNVYHT</sequence>
<name>A0A5J5F072_9PEZI</name>
<protein>
    <submittedName>
        <fullName evidence="2">Uncharacterized protein</fullName>
    </submittedName>
</protein>
<keyword evidence="3" id="KW-1185">Reference proteome</keyword>
<evidence type="ECO:0000313" key="2">
    <source>
        <dbReference type="EMBL" id="KAA8908780.1"/>
    </source>
</evidence>
<dbReference type="InParanoid" id="A0A5J5F072"/>
<dbReference type="Proteomes" id="UP000326924">
    <property type="component" value="Unassembled WGS sequence"/>
</dbReference>
<organism evidence="2 3">
    <name type="scientific">Sphaerosporella brunnea</name>
    <dbReference type="NCBI Taxonomy" id="1250544"/>
    <lineage>
        <taxon>Eukaryota</taxon>
        <taxon>Fungi</taxon>
        <taxon>Dikarya</taxon>
        <taxon>Ascomycota</taxon>
        <taxon>Pezizomycotina</taxon>
        <taxon>Pezizomycetes</taxon>
        <taxon>Pezizales</taxon>
        <taxon>Pyronemataceae</taxon>
        <taxon>Sphaerosporella</taxon>
    </lineage>
</organism>
<keyword evidence="1" id="KW-0732">Signal</keyword>
<evidence type="ECO:0000256" key="1">
    <source>
        <dbReference type="SAM" id="SignalP"/>
    </source>
</evidence>
<dbReference type="AlphaFoldDB" id="A0A5J5F072"/>
<comment type="caution">
    <text evidence="2">The sequence shown here is derived from an EMBL/GenBank/DDBJ whole genome shotgun (WGS) entry which is preliminary data.</text>
</comment>
<feature type="signal peptide" evidence="1">
    <location>
        <begin position="1"/>
        <end position="19"/>
    </location>
</feature>
<feature type="chain" id="PRO_5023893420" evidence="1">
    <location>
        <begin position="20"/>
        <end position="198"/>
    </location>
</feature>
<dbReference type="EMBL" id="VXIS01000065">
    <property type="protein sequence ID" value="KAA8908780.1"/>
    <property type="molecule type" value="Genomic_DNA"/>
</dbReference>
<gene>
    <name evidence="2" type="ORF">FN846DRAFT_944614</name>
</gene>
<reference evidence="2 3" key="1">
    <citation type="submission" date="2019-09" db="EMBL/GenBank/DDBJ databases">
        <title>Draft genome of the ectomycorrhizal ascomycete Sphaerosporella brunnea.</title>
        <authorList>
            <consortium name="DOE Joint Genome Institute"/>
            <person name="Benucci G.M."/>
            <person name="Marozzi G."/>
            <person name="Antonielli L."/>
            <person name="Sanchez S."/>
            <person name="Marco P."/>
            <person name="Wang X."/>
            <person name="Falini L.B."/>
            <person name="Barry K."/>
            <person name="Haridas S."/>
            <person name="Lipzen A."/>
            <person name="Labutti K."/>
            <person name="Grigoriev I.V."/>
            <person name="Murat C."/>
            <person name="Martin F."/>
            <person name="Albertini E."/>
            <person name="Donnini D."/>
            <person name="Bonito G."/>
        </authorList>
    </citation>
    <scope>NUCLEOTIDE SEQUENCE [LARGE SCALE GENOMIC DNA]</scope>
    <source>
        <strain evidence="2 3">Sb_GMNB300</strain>
    </source>
</reference>